<evidence type="ECO:0000313" key="2">
    <source>
        <dbReference type="Proteomes" id="UP000076858"/>
    </source>
</evidence>
<gene>
    <name evidence="1" type="ORF">APZ42_021241</name>
</gene>
<organism evidence="1 2">
    <name type="scientific">Daphnia magna</name>
    <dbReference type="NCBI Taxonomy" id="35525"/>
    <lineage>
        <taxon>Eukaryota</taxon>
        <taxon>Metazoa</taxon>
        <taxon>Ecdysozoa</taxon>
        <taxon>Arthropoda</taxon>
        <taxon>Crustacea</taxon>
        <taxon>Branchiopoda</taxon>
        <taxon>Diplostraca</taxon>
        <taxon>Cladocera</taxon>
        <taxon>Anomopoda</taxon>
        <taxon>Daphniidae</taxon>
        <taxon>Daphnia</taxon>
    </lineage>
</organism>
<accession>A0A164WUG3</accession>
<protein>
    <submittedName>
        <fullName evidence="1">Uncharacterized protein</fullName>
    </submittedName>
</protein>
<dbReference type="AlphaFoldDB" id="A0A164WUG3"/>
<sequence length="92" mass="10650">NWLVYNLVKKNSFSFDVTAGKTNISFYCIFLEIAPKTIYEVLHPTSFTVSTGFYVMERSRFPRAHIYEELKSCDWHRLNGDLTGSQGAHRVV</sequence>
<dbReference type="EMBL" id="LRGB01001055">
    <property type="protein sequence ID" value="KZS13588.1"/>
    <property type="molecule type" value="Genomic_DNA"/>
</dbReference>
<proteinExistence type="predicted"/>
<evidence type="ECO:0000313" key="1">
    <source>
        <dbReference type="EMBL" id="KZS13588.1"/>
    </source>
</evidence>
<comment type="caution">
    <text evidence="1">The sequence shown here is derived from an EMBL/GenBank/DDBJ whole genome shotgun (WGS) entry which is preliminary data.</text>
</comment>
<dbReference type="Proteomes" id="UP000076858">
    <property type="component" value="Unassembled WGS sequence"/>
</dbReference>
<name>A0A164WUG3_9CRUS</name>
<keyword evidence="2" id="KW-1185">Reference proteome</keyword>
<reference evidence="1 2" key="1">
    <citation type="submission" date="2016-03" db="EMBL/GenBank/DDBJ databases">
        <title>EvidentialGene: Evidence-directed Construction of Genes on Genomes.</title>
        <authorList>
            <person name="Gilbert D.G."/>
            <person name="Choi J.-H."/>
            <person name="Mockaitis K."/>
            <person name="Colbourne J."/>
            <person name="Pfrender M."/>
        </authorList>
    </citation>
    <scope>NUCLEOTIDE SEQUENCE [LARGE SCALE GENOMIC DNA]</scope>
    <source>
        <strain evidence="1 2">Xinb3</strain>
        <tissue evidence="1">Complete organism</tissue>
    </source>
</reference>
<feature type="non-terminal residue" evidence="1">
    <location>
        <position position="1"/>
    </location>
</feature>